<dbReference type="InterPro" id="IPR006573">
    <property type="entry name" value="NHR_dom"/>
</dbReference>
<evidence type="ECO:0000256" key="1">
    <source>
        <dbReference type="SAM" id="MobiDB-lite"/>
    </source>
</evidence>
<dbReference type="PROSITE" id="PS51065">
    <property type="entry name" value="NHR"/>
    <property type="match status" value="1"/>
</dbReference>
<proteinExistence type="predicted"/>
<feature type="region of interest" description="Disordered" evidence="1">
    <location>
        <begin position="125"/>
        <end position="149"/>
    </location>
</feature>
<dbReference type="Proteomes" id="UP000652761">
    <property type="component" value="Unassembled WGS sequence"/>
</dbReference>
<evidence type="ECO:0000259" key="2">
    <source>
        <dbReference type="PROSITE" id="PS51065"/>
    </source>
</evidence>
<sequence length="191" mass="21103">MEKDIIALASFPATELPSPPLCSFSDANTAMSLLPLSAPSQMRTSRSAYLPFSAVRRGMTNAQIGESFHTDGASLFDLKRQTLLRAWKKLRLKSLKLCFYLALCLKAVFREGVIGDKILSEGFEVNTPGKTNSSNARSYNRAEPSEGMNFENANDAMTFYNTYGRNVGFGTGMSSSQRSESIHHFFDGFVQ</sequence>
<evidence type="ECO:0000313" key="3">
    <source>
        <dbReference type="EMBL" id="MQM21104.1"/>
    </source>
</evidence>
<keyword evidence="4" id="KW-1185">Reference proteome</keyword>
<reference evidence="3" key="1">
    <citation type="submission" date="2017-07" db="EMBL/GenBank/DDBJ databases">
        <title>Taro Niue Genome Assembly and Annotation.</title>
        <authorList>
            <person name="Atibalentja N."/>
            <person name="Keating K."/>
            <person name="Fields C.J."/>
        </authorList>
    </citation>
    <scope>NUCLEOTIDE SEQUENCE</scope>
    <source>
        <strain evidence="3">Niue_2</strain>
        <tissue evidence="3">Leaf</tissue>
    </source>
</reference>
<comment type="caution">
    <text evidence="3">The sequence shown here is derived from an EMBL/GenBank/DDBJ whole genome shotgun (WGS) entry which is preliminary data.</text>
</comment>
<dbReference type="EMBL" id="NMUH01010603">
    <property type="protein sequence ID" value="MQM21104.1"/>
    <property type="molecule type" value="Genomic_DNA"/>
</dbReference>
<feature type="domain" description="NHR" evidence="2">
    <location>
        <begin position="156"/>
        <end position="191"/>
    </location>
</feature>
<gene>
    <name evidence="3" type="ORF">Taro_054138</name>
</gene>
<accession>A0A843XMX5</accession>
<organism evidence="3 4">
    <name type="scientific">Colocasia esculenta</name>
    <name type="common">Wild taro</name>
    <name type="synonym">Arum esculentum</name>
    <dbReference type="NCBI Taxonomy" id="4460"/>
    <lineage>
        <taxon>Eukaryota</taxon>
        <taxon>Viridiplantae</taxon>
        <taxon>Streptophyta</taxon>
        <taxon>Embryophyta</taxon>
        <taxon>Tracheophyta</taxon>
        <taxon>Spermatophyta</taxon>
        <taxon>Magnoliopsida</taxon>
        <taxon>Liliopsida</taxon>
        <taxon>Araceae</taxon>
        <taxon>Aroideae</taxon>
        <taxon>Colocasieae</taxon>
        <taxon>Colocasia</taxon>
    </lineage>
</organism>
<name>A0A843XMX5_COLES</name>
<dbReference type="AlphaFoldDB" id="A0A843XMX5"/>
<feature type="compositionally biased region" description="Polar residues" evidence="1">
    <location>
        <begin position="128"/>
        <end position="138"/>
    </location>
</feature>
<evidence type="ECO:0000313" key="4">
    <source>
        <dbReference type="Proteomes" id="UP000652761"/>
    </source>
</evidence>
<protein>
    <recommendedName>
        <fullName evidence="2">NHR domain-containing protein</fullName>
    </recommendedName>
</protein>